<proteinExistence type="predicted"/>
<evidence type="ECO:0000313" key="2">
    <source>
        <dbReference type="Proteomes" id="UP000029227"/>
    </source>
</evidence>
<sequence>MISKLQNTLMLDALQNRFIGHKKAQPGFFVCREQLND</sequence>
<evidence type="ECO:0000313" key="1">
    <source>
        <dbReference type="EMBL" id="GAL03507.1"/>
    </source>
</evidence>
<gene>
    <name evidence="1" type="ORF">JCM19237_6401</name>
</gene>
<dbReference type="EMBL" id="BBMN01000002">
    <property type="protein sequence ID" value="GAL03507.1"/>
    <property type="molecule type" value="Genomic_DNA"/>
</dbReference>
<reference evidence="1 2" key="1">
    <citation type="journal article" date="2014" name="Genome Announc.">
        <title>Draft Genome Sequences of Two Vibrionaceae Species, Vibrio ponticus C121 and Photobacterium aphoticum C119, Isolated as Coral Reef Microbiota.</title>
        <authorList>
            <person name="Al-saari N."/>
            <person name="Meirelles P.M."/>
            <person name="Mino S."/>
            <person name="Suda W."/>
            <person name="Oshima K."/>
            <person name="Hattori M."/>
            <person name="Ohkuma M."/>
            <person name="Thompson F.L."/>
            <person name="Gomez-Gil B."/>
            <person name="Sawabe T."/>
            <person name="Sawabe T."/>
        </authorList>
    </citation>
    <scope>NUCLEOTIDE SEQUENCE [LARGE SCALE GENOMIC DNA]</scope>
    <source>
        <strain evidence="1 2">JCM 19237</strain>
    </source>
</reference>
<dbReference type="AlphaFoldDB" id="A0A090R7C6"/>
<accession>A0A090R7C6</accession>
<name>A0A090R7C6_9GAMM</name>
<protein>
    <submittedName>
        <fullName evidence="1">Uncharacterized protein</fullName>
    </submittedName>
</protein>
<organism evidence="1 2">
    <name type="scientific">Photobacterium aphoticum</name>
    <dbReference type="NCBI Taxonomy" id="754436"/>
    <lineage>
        <taxon>Bacteria</taxon>
        <taxon>Pseudomonadati</taxon>
        <taxon>Pseudomonadota</taxon>
        <taxon>Gammaproteobacteria</taxon>
        <taxon>Vibrionales</taxon>
        <taxon>Vibrionaceae</taxon>
        <taxon>Photobacterium</taxon>
    </lineage>
</organism>
<dbReference type="Proteomes" id="UP000029227">
    <property type="component" value="Unassembled WGS sequence"/>
</dbReference>
<comment type="caution">
    <text evidence="1">The sequence shown here is derived from an EMBL/GenBank/DDBJ whole genome shotgun (WGS) entry which is preliminary data.</text>
</comment>